<dbReference type="Proteomes" id="UP000324222">
    <property type="component" value="Unassembled WGS sequence"/>
</dbReference>
<evidence type="ECO:0000313" key="2">
    <source>
        <dbReference type="Proteomes" id="UP000324222"/>
    </source>
</evidence>
<name>A0A5B7CL64_PORTR</name>
<proteinExistence type="predicted"/>
<sequence length="97" mass="11703">MKHFLRQVWHRRPYICALSTWKSQICLTRANSSATAELKSRLYPPKHLKPRHPALPPCVHVIVRLQVGLFRRGRRLQWCGFRHRSYHYWREKQTSVS</sequence>
<evidence type="ECO:0000313" key="1">
    <source>
        <dbReference type="EMBL" id="MPC10289.1"/>
    </source>
</evidence>
<comment type="caution">
    <text evidence="1">The sequence shown here is derived from an EMBL/GenBank/DDBJ whole genome shotgun (WGS) entry which is preliminary data.</text>
</comment>
<accession>A0A5B7CL64</accession>
<dbReference type="AlphaFoldDB" id="A0A5B7CL64"/>
<organism evidence="1 2">
    <name type="scientific">Portunus trituberculatus</name>
    <name type="common">Swimming crab</name>
    <name type="synonym">Neptunus trituberculatus</name>
    <dbReference type="NCBI Taxonomy" id="210409"/>
    <lineage>
        <taxon>Eukaryota</taxon>
        <taxon>Metazoa</taxon>
        <taxon>Ecdysozoa</taxon>
        <taxon>Arthropoda</taxon>
        <taxon>Crustacea</taxon>
        <taxon>Multicrustacea</taxon>
        <taxon>Malacostraca</taxon>
        <taxon>Eumalacostraca</taxon>
        <taxon>Eucarida</taxon>
        <taxon>Decapoda</taxon>
        <taxon>Pleocyemata</taxon>
        <taxon>Brachyura</taxon>
        <taxon>Eubrachyura</taxon>
        <taxon>Portunoidea</taxon>
        <taxon>Portunidae</taxon>
        <taxon>Portuninae</taxon>
        <taxon>Portunus</taxon>
    </lineage>
</organism>
<dbReference type="EMBL" id="VSRR010000109">
    <property type="protein sequence ID" value="MPC10289.1"/>
    <property type="molecule type" value="Genomic_DNA"/>
</dbReference>
<keyword evidence="2" id="KW-1185">Reference proteome</keyword>
<protein>
    <submittedName>
        <fullName evidence="1">Uncharacterized protein</fullName>
    </submittedName>
</protein>
<reference evidence="1 2" key="1">
    <citation type="submission" date="2019-05" db="EMBL/GenBank/DDBJ databases">
        <title>Another draft genome of Portunus trituberculatus and its Hox gene families provides insights of decapod evolution.</title>
        <authorList>
            <person name="Jeong J.-H."/>
            <person name="Song I."/>
            <person name="Kim S."/>
            <person name="Choi T."/>
            <person name="Kim D."/>
            <person name="Ryu S."/>
            <person name="Kim W."/>
        </authorList>
    </citation>
    <scope>NUCLEOTIDE SEQUENCE [LARGE SCALE GENOMIC DNA]</scope>
    <source>
        <tissue evidence="1">Muscle</tissue>
    </source>
</reference>
<gene>
    <name evidence="1" type="ORF">E2C01_002921</name>
</gene>